<evidence type="ECO:0000256" key="3">
    <source>
        <dbReference type="ARBA" id="ARBA00022741"/>
    </source>
</evidence>
<dbReference type="STRING" id="655353.SAMN04488056_10950"/>
<dbReference type="PANTHER" id="PTHR43311:SF1">
    <property type="entry name" value="GLUTAMYL-Q TRNA(ASP) SYNTHETASE"/>
    <property type="match status" value="1"/>
</dbReference>
<dbReference type="InterPro" id="IPR020058">
    <property type="entry name" value="Glu/Gln-tRNA-synth_Ib_cat-dom"/>
</dbReference>
<name>A0A1I5IKY7_9HYPH</name>
<evidence type="ECO:0000256" key="4">
    <source>
        <dbReference type="ARBA" id="ARBA00022833"/>
    </source>
</evidence>
<feature type="domain" description="Glutamyl/glutaminyl-tRNA synthetase class Ib catalytic" evidence="8">
    <location>
        <begin position="6"/>
        <end position="282"/>
    </location>
</feature>
<dbReference type="Proteomes" id="UP000199236">
    <property type="component" value="Unassembled WGS sequence"/>
</dbReference>
<dbReference type="AlphaFoldDB" id="A0A1I5IKY7"/>
<dbReference type="InterPro" id="IPR014729">
    <property type="entry name" value="Rossmann-like_a/b/a_fold"/>
</dbReference>
<sequence length="297" mass="33595">MPALFRFAPSPNGALHLGHALSALLNFEAAKQTDGRFRLRIEDIDTVRCTEDKITQMLDDLDWLGIRWEEPVMRQSERFAFYEDHLQDLKAKGLLYPSQASRKDIQRAVKEWETTAKSPWPRDPDGAVHYPRALLFEKEKDGGNAAWRLNMEKAQAAYSHPLFWQETGPLAPTYPQATQIAASPQEWGDVILARKDCPTSYHLSVVLDDAAQGITHVVRGQDLYAATSLHRLLQSLLDLPAPLYHHHRLLTDIGGQKLSKSRQSLSLRALRKDGVTPSQIKKLIRWSDADLEAFTAV</sequence>
<dbReference type="Pfam" id="PF00749">
    <property type="entry name" value="tRNA-synt_1c"/>
    <property type="match status" value="1"/>
</dbReference>
<dbReference type="SUPFAM" id="SSF52374">
    <property type="entry name" value="Nucleotidylyl transferase"/>
    <property type="match status" value="1"/>
</dbReference>
<evidence type="ECO:0000256" key="2">
    <source>
        <dbReference type="ARBA" id="ARBA00022723"/>
    </source>
</evidence>
<dbReference type="NCBIfam" id="NF004315">
    <property type="entry name" value="PRK05710.1-4"/>
    <property type="match status" value="1"/>
</dbReference>
<dbReference type="RefSeq" id="WP_090073915.1">
    <property type="nucleotide sequence ID" value="NZ_FOVR01000009.1"/>
</dbReference>
<dbReference type="OrthoDB" id="9807503at2"/>
<comment type="similarity">
    <text evidence="7">Belongs to the class-I aminoacyl-tRNA synthetase family.</text>
</comment>
<evidence type="ECO:0000313" key="10">
    <source>
        <dbReference type="Proteomes" id="UP000199236"/>
    </source>
</evidence>
<evidence type="ECO:0000256" key="7">
    <source>
        <dbReference type="RuleBase" id="RU363037"/>
    </source>
</evidence>
<gene>
    <name evidence="9" type="ORF">SAMN04488056_10950</name>
</gene>
<evidence type="ECO:0000313" key="9">
    <source>
        <dbReference type="EMBL" id="SFO61009.1"/>
    </source>
</evidence>
<evidence type="ECO:0000259" key="8">
    <source>
        <dbReference type="Pfam" id="PF00749"/>
    </source>
</evidence>
<dbReference type="GO" id="GO:0005524">
    <property type="term" value="F:ATP binding"/>
    <property type="evidence" value="ECO:0007669"/>
    <property type="project" value="UniProtKB-KW"/>
</dbReference>
<dbReference type="GO" id="GO:0006424">
    <property type="term" value="P:glutamyl-tRNA aminoacylation"/>
    <property type="evidence" value="ECO:0007669"/>
    <property type="project" value="TreeGrafter"/>
</dbReference>
<dbReference type="PRINTS" id="PR00987">
    <property type="entry name" value="TRNASYNTHGLU"/>
</dbReference>
<keyword evidence="6 7" id="KW-0030">Aminoacyl-tRNA synthetase</keyword>
<keyword evidence="1 7" id="KW-0436">Ligase</keyword>
<keyword evidence="10" id="KW-1185">Reference proteome</keyword>
<dbReference type="EMBL" id="FOVR01000009">
    <property type="protein sequence ID" value="SFO61009.1"/>
    <property type="molecule type" value="Genomic_DNA"/>
</dbReference>
<keyword evidence="4" id="KW-0862">Zinc</keyword>
<keyword evidence="7" id="KW-0648">Protein biosynthesis</keyword>
<dbReference type="GO" id="GO:0005829">
    <property type="term" value="C:cytosol"/>
    <property type="evidence" value="ECO:0007669"/>
    <property type="project" value="TreeGrafter"/>
</dbReference>
<accession>A0A1I5IKY7</accession>
<keyword evidence="3 7" id="KW-0547">Nucleotide-binding</keyword>
<dbReference type="PANTHER" id="PTHR43311">
    <property type="entry name" value="GLUTAMATE--TRNA LIGASE"/>
    <property type="match status" value="1"/>
</dbReference>
<organism evidence="9 10">
    <name type="scientific">Cohaesibacter marisflavi</name>
    <dbReference type="NCBI Taxonomy" id="655353"/>
    <lineage>
        <taxon>Bacteria</taxon>
        <taxon>Pseudomonadati</taxon>
        <taxon>Pseudomonadota</taxon>
        <taxon>Alphaproteobacteria</taxon>
        <taxon>Hyphomicrobiales</taxon>
        <taxon>Cohaesibacteraceae</taxon>
    </lineage>
</organism>
<dbReference type="InterPro" id="IPR000924">
    <property type="entry name" value="Glu/Gln-tRNA-synth"/>
</dbReference>
<dbReference type="InterPro" id="IPR001412">
    <property type="entry name" value="aa-tRNA-synth_I_CS"/>
</dbReference>
<reference evidence="9 10" key="1">
    <citation type="submission" date="2016-10" db="EMBL/GenBank/DDBJ databases">
        <authorList>
            <person name="de Groot N.N."/>
        </authorList>
    </citation>
    <scope>NUCLEOTIDE SEQUENCE [LARGE SCALE GENOMIC DNA]</scope>
    <source>
        <strain evidence="9 10">CGMCC 1.9157</strain>
    </source>
</reference>
<dbReference type="GO" id="GO:0004818">
    <property type="term" value="F:glutamate-tRNA ligase activity"/>
    <property type="evidence" value="ECO:0007669"/>
    <property type="project" value="TreeGrafter"/>
</dbReference>
<evidence type="ECO:0000256" key="6">
    <source>
        <dbReference type="ARBA" id="ARBA00023146"/>
    </source>
</evidence>
<keyword evidence="5 7" id="KW-0067">ATP-binding</keyword>
<keyword evidence="2" id="KW-0479">Metal-binding</keyword>
<dbReference type="Gene3D" id="3.40.50.620">
    <property type="entry name" value="HUPs"/>
    <property type="match status" value="1"/>
</dbReference>
<evidence type="ECO:0000256" key="1">
    <source>
        <dbReference type="ARBA" id="ARBA00022598"/>
    </source>
</evidence>
<evidence type="ECO:0000256" key="5">
    <source>
        <dbReference type="ARBA" id="ARBA00022840"/>
    </source>
</evidence>
<dbReference type="InterPro" id="IPR049940">
    <property type="entry name" value="GluQ/Sye"/>
</dbReference>
<dbReference type="PROSITE" id="PS00178">
    <property type="entry name" value="AA_TRNA_LIGASE_I"/>
    <property type="match status" value="1"/>
</dbReference>
<proteinExistence type="inferred from homology"/>
<protein>
    <submittedName>
        <fullName evidence="9">Glutamyl-Q tRNA(Asp) synthetase</fullName>
    </submittedName>
</protein>